<dbReference type="EMBL" id="NXHE01000007">
    <property type="protein sequence ID" value="PCM50235.1"/>
    <property type="molecule type" value="Genomic_DNA"/>
</dbReference>
<reference evidence="1 2" key="1">
    <citation type="submission" date="2017-09" db="EMBL/GenBank/DDBJ databases">
        <authorList>
            <person name="Haney C."/>
            <person name="Melnyk R."/>
        </authorList>
    </citation>
    <scope>NUCLEOTIDE SEQUENCE [LARGE SCALE GENOMIC DNA]</scope>
    <source>
        <strain evidence="1 2">CH229</strain>
    </source>
</reference>
<accession>A0A854XKI3</accession>
<name>A0A854XKI3_PSEFL</name>
<sequence>MNAAENITAIFEQCMADSNNPRQKESLRRIHKACEYLQQQDIRITPSQVERYCIDHDWDGPKAQSIRNSPALSKYLTLRKSGQVIRTNKASRPIPLIADETLRAYVNLLTEERDQAIADKARIVKGLRNIPGIPVDDLIRQGFGGKPSPAKHEEFRLPPLMIEALGRLFDEQRLSDCGLKLYRERLVHTLTGNVLLEKRHVEAIHALGQARSVHEATSSFPGIVAEKASTIEHKE</sequence>
<gene>
    <name evidence="1" type="ORF">CP335_08535</name>
</gene>
<dbReference type="AlphaFoldDB" id="A0A854XKI3"/>
<evidence type="ECO:0000313" key="2">
    <source>
        <dbReference type="Proteomes" id="UP000218643"/>
    </source>
</evidence>
<reference evidence="1 2" key="2">
    <citation type="submission" date="2017-10" db="EMBL/GenBank/DDBJ databases">
        <title>Rhizosphere-associated Pseudomonas modulate jasmonic acid/salicylic acid antagonism to induce systemic resistance to herbivores at the cost of susceptibility to pathogens.</title>
        <authorList>
            <person name="Haney C.H."/>
            <person name="Wiesmann C.L."/>
            <person name="Shapiro L.R."/>
            <person name="O'Sullivan L.R."/>
            <person name="Khorasani S."/>
            <person name="Melnyk R.A."/>
            <person name="Xiao L."/>
            <person name="Bush J."/>
            <person name="Carrillo J."/>
            <person name="Pierce N.E."/>
            <person name="Ausubel F.M."/>
        </authorList>
    </citation>
    <scope>NUCLEOTIDE SEQUENCE [LARGE SCALE GENOMIC DNA]</scope>
    <source>
        <strain evidence="1 2">CH229</strain>
    </source>
</reference>
<organism evidence="1 2">
    <name type="scientific">Pseudomonas fluorescens</name>
    <dbReference type="NCBI Taxonomy" id="294"/>
    <lineage>
        <taxon>Bacteria</taxon>
        <taxon>Pseudomonadati</taxon>
        <taxon>Pseudomonadota</taxon>
        <taxon>Gammaproteobacteria</taxon>
        <taxon>Pseudomonadales</taxon>
        <taxon>Pseudomonadaceae</taxon>
        <taxon>Pseudomonas</taxon>
    </lineage>
</organism>
<dbReference type="RefSeq" id="WP_096795582.1">
    <property type="nucleotide sequence ID" value="NZ_NXHE01000007.1"/>
</dbReference>
<proteinExistence type="predicted"/>
<comment type="caution">
    <text evidence="1">The sequence shown here is derived from an EMBL/GenBank/DDBJ whole genome shotgun (WGS) entry which is preliminary data.</text>
</comment>
<protein>
    <submittedName>
        <fullName evidence="1">Uncharacterized protein</fullName>
    </submittedName>
</protein>
<evidence type="ECO:0000313" key="1">
    <source>
        <dbReference type="EMBL" id="PCM50235.1"/>
    </source>
</evidence>
<dbReference type="Proteomes" id="UP000218643">
    <property type="component" value="Unassembled WGS sequence"/>
</dbReference>